<proteinExistence type="predicted"/>
<keyword evidence="4" id="KW-1185">Reference proteome</keyword>
<protein>
    <recommendedName>
        <fullName evidence="2">Ice-binding protein C-terminal domain-containing protein</fullName>
    </recommendedName>
</protein>
<dbReference type="Pfam" id="PF07589">
    <property type="entry name" value="PEP-CTERM"/>
    <property type="match status" value="1"/>
</dbReference>
<evidence type="ECO:0000313" key="4">
    <source>
        <dbReference type="Proteomes" id="UP000002743"/>
    </source>
</evidence>
<dbReference type="AlphaFoldDB" id="C6XEH5"/>
<dbReference type="InterPro" id="IPR013424">
    <property type="entry name" value="Ice-binding_C"/>
</dbReference>
<accession>C6XEH5</accession>
<dbReference type="EMBL" id="CP001674">
    <property type="protein sequence ID" value="ACT50950.1"/>
    <property type="molecule type" value="Genomic_DNA"/>
</dbReference>
<keyword evidence="1" id="KW-0732">Signal</keyword>
<reference evidence="4" key="1">
    <citation type="submission" date="2009-07" db="EMBL/GenBank/DDBJ databases">
        <title>Complete sequence of chromosome of Methylovorus sp. SIP3-4.</title>
        <authorList>
            <person name="Lucas S."/>
            <person name="Copeland A."/>
            <person name="Lapidus A."/>
            <person name="Glavina del Rio T."/>
            <person name="Tice H."/>
            <person name="Bruce D."/>
            <person name="Goodwin L."/>
            <person name="Pitluck S."/>
            <person name="Clum A."/>
            <person name="Larimer F."/>
            <person name="Land M."/>
            <person name="Hauser L."/>
            <person name="Kyrpides N."/>
            <person name="Mikhailova N."/>
            <person name="Kayluzhnaya M."/>
            <person name="Chistoserdova L."/>
        </authorList>
    </citation>
    <scope>NUCLEOTIDE SEQUENCE [LARGE SCALE GENOMIC DNA]</scope>
    <source>
        <strain evidence="4">SIP3-4</strain>
    </source>
</reference>
<feature type="domain" description="Ice-binding protein C-terminal" evidence="2">
    <location>
        <begin position="194"/>
        <end position="218"/>
    </location>
</feature>
<dbReference type="NCBIfam" id="TIGR02595">
    <property type="entry name" value="PEP_CTERM"/>
    <property type="match status" value="1"/>
</dbReference>
<gene>
    <name evidence="3" type="ordered locus">Msip34_1705</name>
</gene>
<dbReference type="eggNOG" id="ENOG5033NGI">
    <property type="taxonomic scope" value="Bacteria"/>
</dbReference>
<dbReference type="Proteomes" id="UP000002743">
    <property type="component" value="Chromosome"/>
</dbReference>
<sequence length="226" mass="23337" precursor="true">MTLSTKLSALTLVLGAAFSGSAFATTNVWDSTAPWGSATLTDFAAWDNFGGTTDSSADYGSGGTVKETSGTSFVTSGGNIYSFASATSFVSTLVSSATSGFFDVYLRIGTLGTLANTTATLNGVAATSTLAFHEDQGTVMGGATAEQEQYWLWSNVAASSLYTFAFNSTTSSMSLDQLALATVARPSAPIATSPVPEPETYGMMAAGLGLIGFMGRRRSKNRYNLA</sequence>
<feature type="signal peptide" evidence="1">
    <location>
        <begin position="1"/>
        <end position="24"/>
    </location>
</feature>
<reference evidence="3 4" key="2">
    <citation type="journal article" date="2011" name="J. Bacteriol.">
        <title>Genomes of three methylotrophs from a single niche uncover genetic and metabolic divergence of Methylophilaceae.</title>
        <authorList>
            <person name="Lapidus A."/>
            <person name="Clum A."/>
            <person name="Labutti K."/>
            <person name="Kaluzhnaya M.G."/>
            <person name="Lim S."/>
            <person name="Beck D.A."/>
            <person name="Glavina Del Rio T."/>
            <person name="Nolan M."/>
            <person name="Mavromatis K."/>
            <person name="Huntemann M."/>
            <person name="Lucas S."/>
            <person name="Lidstrom M.E."/>
            <person name="Ivanova N."/>
            <person name="Chistoserdova L."/>
        </authorList>
    </citation>
    <scope>NUCLEOTIDE SEQUENCE [LARGE SCALE GENOMIC DNA]</scope>
    <source>
        <strain evidence="3 4">SIP3-4</strain>
    </source>
</reference>
<dbReference type="OrthoDB" id="8537195at2"/>
<dbReference type="KEGG" id="mei:Msip34_1705"/>
<name>C6XEH5_METGS</name>
<evidence type="ECO:0000256" key="1">
    <source>
        <dbReference type="SAM" id="SignalP"/>
    </source>
</evidence>
<organism evidence="3 4">
    <name type="scientific">Methylovorus glucosotrophus (strain SIP3-4)</name>
    <dbReference type="NCBI Taxonomy" id="582744"/>
    <lineage>
        <taxon>Bacteria</taxon>
        <taxon>Pseudomonadati</taxon>
        <taxon>Pseudomonadota</taxon>
        <taxon>Betaproteobacteria</taxon>
        <taxon>Nitrosomonadales</taxon>
        <taxon>Methylophilaceae</taxon>
        <taxon>Methylovorus</taxon>
    </lineage>
</organism>
<evidence type="ECO:0000259" key="2">
    <source>
        <dbReference type="Pfam" id="PF07589"/>
    </source>
</evidence>
<evidence type="ECO:0000313" key="3">
    <source>
        <dbReference type="EMBL" id="ACT50950.1"/>
    </source>
</evidence>
<dbReference type="HOGENOM" id="CLU_1223568_0_0_4"/>
<dbReference type="RefSeq" id="WP_015830358.1">
    <property type="nucleotide sequence ID" value="NC_012969.1"/>
</dbReference>
<dbReference type="STRING" id="582744.Msip34_1705"/>
<feature type="chain" id="PRO_5002973904" description="Ice-binding protein C-terminal domain-containing protein" evidence="1">
    <location>
        <begin position="25"/>
        <end position="226"/>
    </location>
</feature>